<dbReference type="PANTHER" id="PTHR24256">
    <property type="entry name" value="TRYPTASE-RELATED"/>
    <property type="match status" value="1"/>
</dbReference>
<dbReference type="EMBL" id="QDEB01001424">
    <property type="protein sequence ID" value="RZC43178.1"/>
    <property type="molecule type" value="Genomic_DNA"/>
</dbReference>
<reference evidence="4 5" key="1">
    <citation type="submission" date="2017-03" db="EMBL/GenBank/DDBJ databases">
        <title>Genome of the blue death feigning beetle - Asbolus verrucosus.</title>
        <authorList>
            <person name="Rider S.D."/>
        </authorList>
    </citation>
    <scope>NUCLEOTIDE SEQUENCE [LARGE SCALE GENOMIC DNA]</scope>
    <source>
        <strain evidence="4">Butters</strain>
        <tissue evidence="4">Head and leg muscle</tissue>
    </source>
</reference>
<gene>
    <name evidence="4" type="ORF">BDFB_008652</name>
</gene>
<dbReference type="STRING" id="1661398.A0A482WEY5"/>
<dbReference type="InterPro" id="IPR051487">
    <property type="entry name" value="Ser/Thr_Proteases_Immune/Dev"/>
</dbReference>
<dbReference type="AlphaFoldDB" id="A0A482WEY5"/>
<feature type="domain" description="Peptidase S1" evidence="3">
    <location>
        <begin position="16"/>
        <end position="239"/>
    </location>
</feature>
<organism evidence="4 5">
    <name type="scientific">Asbolus verrucosus</name>
    <name type="common">Desert ironclad beetle</name>
    <dbReference type="NCBI Taxonomy" id="1661398"/>
    <lineage>
        <taxon>Eukaryota</taxon>
        <taxon>Metazoa</taxon>
        <taxon>Ecdysozoa</taxon>
        <taxon>Arthropoda</taxon>
        <taxon>Hexapoda</taxon>
        <taxon>Insecta</taxon>
        <taxon>Pterygota</taxon>
        <taxon>Neoptera</taxon>
        <taxon>Endopterygota</taxon>
        <taxon>Coleoptera</taxon>
        <taxon>Polyphaga</taxon>
        <taxon>Cucujiformia</taxon>
        <taxon>Tenebrionidae</taxon>
        <taxon>Pimeliinae</taxon>
        <taxon>Asbolus</taxon>
    </lineage>
</organism>
<dbReference type="OrthoDB" id="60866at2759"/>
<dbReference type="GO" id="GO:0004252">
    <property type="term" value="F:serine-type endopeptidase activity"/>
    <property type="evidence" value="ECO:0007669"/>
    <property type="project" value="InterPro"/>
</dbReference>
<dbReference type="Pfam" id="PF00089">
    <property type="entry name" value="Trypsin"/>
    <property type="match status" value="1"/>
</dbReference>
<feature type="non-terminal residue" evidence="4">
    <location>
        <position position="1"/>
    </location>
</feature>
<dbReference type="InterPro" id="IPR009003">
    <property type="entry name" value="Peptidase_S1_PA"/>
</dbReference>
<protein>
    <submittedName>
        <fullName evidence="4">Trypsin domain containing protein</fullName>
    </submittedName>
</protein>
<dbReference type="SMART" id="SM00020">
    <property type="entry name" value="Tryp_SPc"/>
    <property type="match status" value="1"/>
</dbReference>
<dbReference type="FunFam" id="2.40.10.10:FF:000068">
    <property type="entry name" value="transmembrane protease serine 2"/>
    <property type="match status" value="1"/>
</dbReference>
<dbReference type="InterPro" id="IPR043504">
    <property type="entry name" value="Peptidase_S1_PA_chymotrypsin"/>
</dbReference>
<dbReference type="GO" id="GO:0006508">
    <property type="term" value="P:proteolysis"/>
    <property type="evidence" value="ECO:0007669"/>
    <property type="project" value="InterPro"/>
</dbReference>
<dbReference type="PRINTS" id="PR00722">
    <property type="entry name" value="CHYMOTRYPSIN"/>
</dbReference>
<name>A0A482WEY5_ASBVE</name>
<accession>A0A482WEY5</accession>
<dbReference type="SUPFAM" id="SSF50494">
    <property type="entry name" value="Trypsin-like serine proteases"/>
    <property type="match status" value="1"/>
</dbReference>
<keyword evidence="1" id="KW-1015">Disulfide bond</keyword>
<dbReference type="InterPro" id="IPR001314">
    <property type="entry name" value="Peptidase_S1A"/>
</dbReference>
<dbReference type="Gene3D" id="2.40.10.10">
    <property type="entry name" value="Trypsin-like serine proteases"/>
    <property type="match status" value="2"/>
</dbReference>
<dbReference type="InterPro" id="IPR001254">
    <property type="entry name" value="Trypsin_dom"/>
</dbReference>
<evidence type="ECO:0000256" key="1">
    <source>
        <dbReference type="ARBA" id="ARBA00023157"/>
    </source>
</evidence>
<sequence length="240" mass="26032">ASILLSTTAGANVTSSSSGTNYAHPGQFPFMVSIRLHNLHVCTGAIVTPRWILTVAHCFQNISSENLKRLRVVAGTTNGLGNDGLEHHIQYLAMANYNKDDLINDIALIQLKKTLIYNKMVQEIAVGEVGLNKNVVAVGWGFNLNLFGVKLDLSGRLRHLLMLTTDDDYFCHSNAHYLCATALESNTLCDGASGGALVEPVSGRLVGVLSVGAPRCEPGYATGFTRLSAYRQWIKQKTEL</sequence>
<evidence type="ECO:0000313" key="4">
    <source>
        <dbReference type="EMBL" id="RZC43178.1"/>
    </source>
</evidence>
<evidence type="ECO:0000259" key="3">
    <source>
        <dbReference type="PROSITE" id="PS50240"/>
    </source>
</evidence>
<keyword evidence="5" id="KW-1185">Reference proteome</keyword>
<dbReference type="Proteomes" id="UP000292052">
    <property type="component" value="Unassembled WGS sequence"/>
</dbReference>
<evidence type="ECO:0000313" key="5">
    <source>
        <dbReference type="Proteomes" id="UP000292052"/>
    </source>
</evidence>
<dbReference type="CDD" id="cd00190">
    <property type="entry name" value="Tryp_SPc"/>
    <property type="match status" value="1"/>
</dbReference>
<dbReference type="PROSITE" id="PS50240">
    <property type="entry name" value="TRYPSIN_DOM"/>
    <property type="match status" value="1"/>
</dbReference>
<evidence type="ECO:0000256" key="2">
    <source>
        <dbReference type="ARBA" id="ARBA00024195"/>
    </source>
</evidence>
<proteinExistence type="inferred from homology"/>
<comment type="caution">
    <text evidence="4">The sequence shown here is derived from an EMBL/GenBank/DDBJ whole genome shotgun (WGS) entry which is preliminary data.</text>
</comment>
<comment type="similarity">
    <text evidence="2">Belongs to the peptidase S1 family. CLIP subfamily.</text>
</comment>